<dbReference type="InterPro" id="IPR000620">
    <property type="entry name" value="EamA_dom"/>
</dbReference>
<dbReference type="InterPro" id="IPR037185">
    <property type="entry name" value="EmrE-like"/>
</dbReference>
<reference evidence="9 10" key="1">
    <citation type="submission" date="2018-05" db="EMBL/GenBank/DDBJ databases">
        <title>Genomic Encyclopedia of Type Strains, Phase IV (KMG-IV): sequencing the most valuable type-strain genomes for metagenomic binning, comparative biology and taxonomic classification.</title>
        <authorList>
            <person name="Goeker M."/>
        </authorList>
    </citation>
    <scope>NUCLEOTIDE SEQUENCE [LARGE SCALE GENOMIC DNA]</scope>
    <source>
        <strain evidence="9 10">DSM 103371</strain>
    </source>
</reference>
<comment type="similarity">
    <text evidence="2">Belongs to the drug/metabolite transporter (DMT) superfamily. 10 TMS drug/metabolite exporter (DME) (TC 2.A.7.3) family.</text>
</comment>
<dbReference type="GO" id="GO:0016020">
    <property type="term" value="C:membrane"/>
    <property type="evidence" value="ECO:0007669"/>
    <property type="project" value="UniProtKB-SubCell"/>
</dbReference>
<evidence type="ECO:0000256" key="5">
    <source>
        <dbReference type="ARBA" id="ARBA00023136"/>
    </source>
</evidence>
<dbReference type="OrthoDB" id="9815809at2"/>
<feature type="transmembrane region" description="Helical" evidence="6">
    <location>
        <begin position="207"/>
        <end position="227"/>
    </location>
</feature>
<dbReference type="PANTHER" id="PTHR22911">
    <property type="entry name" value="ACYL-MALONYL CONDENSING ENZYME-RELATED"/>
    <property type="match status" value="1"/>
</dbReference>
<comment type="subcellular location">
    <subcellularLocation>
        <location evidence="1">Membrane</location>
        <topology evidence="1">Multi-pass membrane protein</topology>
    </subcellularLocation>
</comment>
<dbReference type="AlphaFoldDB" id="A0A316GRD7"/>
<dbReference type="PANTHER" id="PTHR22911:SF6">
    <property type="entry name" value="SOLUTE CARRIER FAMILY 35 MEMBER G1"/>
    <property type="match status" value="1"/>
</dbReference>
<evidence type="ECO:0000256" key="1">
    <source>
        <dbReference type="ARBA" id="ARBA00004141"/>
    </source>
</evidence>
<feature type="chain" id="PRO_5016396998" evidence="7">
    <location>
        <begin position="19"/>
        <end position="292"/>
    </location>
</feature>
<protein>
    <submittedName>
        <fullName evidence="9">Drug/metabolite transporter (DMT)-like permease</fullName>
    </submittedName>
</protein>
<evidence type="ECO:0000256" key="7">
    <source>
        <dbReference type="SAM" id="SignalP"/>
    </source>
</evidence>
<comment type="caution">
    <text evidence="9">The sequence shown here is derived from an EMBL/GenBank/DDBJ whole genome shotgun (WGS) entry which is preliminary data.</text>
</comment>
<evidence type="ECO:0000256" key="3">
    <source>
        <dbReference type="ARBA" id="ARBA00022692"/>
    </source>
</evidence>
<evidence type="ECO:0000313" key="9">
    <source>
        <dbReference type="EMBL" id="PWK57557.1"/>
    </source>
</evidence>
<gene>
    <name evidence="9" type="ORF">C8D95_102201</name>
</gene>
<feature type="transmembrane region" description="Helical" evidence="6">
    <location>
        <begin position="122"/>
        <end position="141"/>
    </location>
</feature>
<feature type="transmembrane region" description="Helical" evidence="6">
    <location>
        <begin position="239"/>
        <end position="255"/>
    </location>
</feature>
<proteinExistence type="inferred from homology"/>
<feature type="transmembrane region" description="Helical" evidence="6">
    <location>
        <begin position="147"/>
        <end position="164"/>
    </location>
</feature>
<keyword evidence="3 6" id="KW-0812">Transmembrane</keyword>
<keyword evidence="10" id="KW-1185">Reference proteome</keyword>
<evidence type="ECO:0000313" key="10">
    <source>
        <dbReference type="Proteomes" id="UP000245390"/>
    </source>
</evidence>
<evidence type="ECO:0000256" key="4">
    <source>
        <dbReference type="ARBA" id="ARBA00022989"/>
    </source>
</evidence>
<evidence type="ECO:0000256" key="2">
    <source>
        <dbReference type="ARBA" id="ARBA00009853"/>
    </source>
</evidence>
<name>A0A316GRD7_9RHOB</name>
<keyword evidence="5 6" id="KW-0472">Membrane</keyword>
<feature type="transmembrane region" description="Helical" evidence="6">
    <location>
        <begin position="32"/>
        <end position="52"/>
    </location>
</feature>
<dbReference type="EMBL" id="QGGV01000002">
    <property type="protein sequence ID" value="PWK57557.1"/>
    <property type="molecule type" value="Genomic_DNA"/>
</dbReference>
<feature type="domain" description="EamA" evidence="8">
    <location>
        <begin position="5"/>
        <end position="137"/>
    </location>
</feature>
<feature type="transmembrane region" description="Helical" evidence="6">
    <location>
        <begin position="261"/>
        <end position="279"/>
    </location>
</feature>
<dbReference type="Pfam" id="PF00892">
    <property type="entry name" value="EamA"/>
    <property type="match status" value="2"/>
</dbReference>
<sequence>MNNTRAILLMTLSMAAFAGVDATIKLASRSVGPGQITAVTSAAIFLIFFTVLKLKDERFLDRSALGRVMVIRSAGEVIGSVGIIIALGLVPLSTVTVMGQALPLAVTVGAALFLGERVGWRRWLAVSVGMAGVLLILRPGFAGFDANVLWVLLYIVGLGARDLASRVLPRSVSTPFAVAWSMLALTIAGLMLLPFEGGWKPMDLPTTLYLAGMTACASVAITLITVAMRTGEVSAVAPFRYTRIVFALFVAYALFGEVPDAATWIGSAMIVGSGLYAFLRERRSAARKHVSD</sequence>
<organism evidence="9 10">
    <name type="scientific">Silicimonas algicola</name>
    <dbReference type="NCBI Taxonomy" id="1826607"/>
    <lineage>
        <taxon>Bacteria</taxon>
        <taxon>Pseudomonadati</taxon>
        <taxon>Pseudomonadota</taxon>
        <taxon>Alphaproteobacteria</taxon>
        <taxon>Rhodobacterales</taxon>
        <taxon>Paracoccaceae</taxon>
    </lineage>
</organism>
<feature type="transmembrane region" description="Helical" evidence="6">
    <location>
        <begin position="176"/>
        <end position="195"/>
    </location>
</feature>
<feature type="transmembrane region" description="Helical" evidence="6">
    <location>
        <begin position="97"/>
        <end position="115"/>
    </location>
</feature>
<accession>A0A316GRD7</accession>
<feature type="domain" description="EamA" evidence="8">
    <location>
        <begin position="148"/>
        <end position="273"/>
    </location>
</feature>
<keyword evidence="7" id="KW-0732">Signal</keyword>
<keyword evidence="4 6" id="KW-1133">Transmembrane helix</keyword>
<dbReference type="SUPFAM" id="SSF103481">
    <property type="entry name" value="Multidrug resistance efflux transporter EmrE"/>
    <property type="match status" value="2"/>
</dbReference>
<feature type="signal peptide" evidence="7">
    <location>
        <begin position="1"/>
        <end position="18"/>
    </location>
</feature>
<evidence type="ECO:0000259" key="8">
    <source>
        <dbReference type="Pfam" id="PF00892"/>
    </source>
</evidence>
<dbReference type="KEGG" id="salo:EF888_13165"/>
<dbReference type="RefSeq" id="WP_109758157.1">
    <property type="nucleotide sequence ID" value="NZ_CP034588.1"/>
</dbReference>
<dbReference type="Proteomes" id="UP000245390">
    <property type="component" value="Unassembled WGS sequence"/>
</dbReference>
<evidence type="ECO:0000256" key="6">
    <source>
        <dbReference type="SAM" id="Phobius"/>
    </source>
</evidence>
<feature type="transmembrane region" description="Helical" evidence="6">
    <location>
        <begin position="73"/>
        <end position="91"/>
    </location>
</feature>